<dbReference type="PROSITE" id="PS51257">
    <property type="entry name" value="PROKAR_LIPOPROTEIN"/>
    <property type="match status" value="1"/>
</dbReference>
<dbReference type="GO" id="GO:0030246">
    <property type="term" value="F:carbohydrate binding"/>
    <property type="evidence" value="ECO:0007669"/>
    <property type="project" value="TreeGrafter"/>
</dbReference>
<keyword evidence="4" id="KW-1185">Reference proteome</keyword>
<dbReference type="RefSeq" id="WP_159428228.1">
    <property type="nucleotide sequence ID" value="NZ_FOKY01000023.1"/>
</dbReference>
<keyword evidence="1 2" id="KW-0732">Signal</keyword>
<dbReference type="PIRSF" id="PIRSF006470">
    <property type="entry name" value="DctB"/>
    <property type="match status" value="1"/>
</dbReference>
<dbReference type="Proteomes" id="UP000240042">
    <property type="component" value="Unassembled WGS sequence"/>
</dbReference>
<dbReference type="AlphaFoldDB" id="A0A1I1F736"/>
<dbReference type="SUPFAM" id="SSF53850">
    <property type="entry name" value="Periplasmic binding protein-like II"/>
    <property type="match status" value="1"/>
</dbReference>
<evidence type="ECO:0000313" key="4">
    <source>
        <dbReference type="Proteomes" id="UP000240042"/>
    </source>
</evidence>
<dbReference type="EMBL" id="FOKY01000023">
    <property type="protein sequence ID" value="SFB92920.1"/>
    <property type="molecule type" value="Genomic_DNA"/>
</dbReference>
<dbReference type="InterPro" id="IPR004682">
    <property type="entry name" value="TRAP_DctP"/>
</dbReference>
<dbReference type="Gene3D" id="3.40.190.170">
    <property type="entry name" value="Bacterial extracellular solute-binding protein, family 7"/>
    <property type="match status" value="1"/>
</dbReference>
<keyword evidence="3" id="KW-0675">Receptor</keyword>
<dbReference type="Pfam" id="PF03480">
    <property type="entry name" value="DctP"/>
    <property type="match status" value="1"/>
</dbReference>
<dbReference type="OrthoDB" id="89872at2"/>
<dbReference type="InterPro" id="IPR038404">
    <property type="entry name" value="TRAP_DctP_sf"/>
</dbReference>
<feature type="signal peptide" evidence="2">
    <location>
        <begin position="1"/>
        <end position="21"/>
    </location>
</feature>
<dbReference type="InterPro" id="IPR036910">
    <property type="entry name" value="HMG_box_dom_sf"/>
</dbReference>
<dbReference type="SUPFAM" id="SSF47095">
    <property type="entry name" value="HMG-box"/>
    <property type="match status" value="1"/>
</dbReference>
<evidence type="ECO:0000313" key="3">
    <source>
        <dbReference type="EMBL" id="SFB92920.1"/>
    </source>
</evidence>
<dbReference type="NCBIfam" id="NF037995">
    <property type="entry name" value="TRAP_S1"/>
    <property type="match status" value="1"/>
</dbReference>
<dbReference type="InterPro" id="IPR018389">
    <property type="entry name" value="DctP_fam"/>
</dbReference>
<sequence length="332" mass="37070">MKKMVLLLLLLPALISCGAKETNKSGSGEQILKLSHNHAMGYPVDVAYRDFAKRVEEKSKGAFKVEIYPDAQLGDSRASVELAKSGVIQLAHINGAALEAFDDGFAVFNLPYIFKDNDHFVEVMNSDEVKKYFESTGDKGFITLMYLQSGARGFYTKNKPINTPEDLRGVKIRVQDSPTSIEMIKMLGGTPVTMNFGEVYTSLQQGVVDGAENNMPSFVQAGHAEVAKYFSESEHLRLADYLTMSSAFWNKLSEEEKQMFRDAANETSAQFEETWKIAEKAAFDDAVNKYNVAIATPDTTPFRRIVIPMHDAFAKKSPVLQKLINHIRTLEK</sequence>
<feature type="chain" id="PRO_5015148957" evidence="2">
    <location>
        <begin position="22"/>
        <end position="332"/>
    </location>
</feature>
<dbReference type="PANTHER" id="PTHR33376">
    <property type="match status" value="1"/>
</dbReference>
<organism evidence="3 4">
    <name type="scientific">Brevinema andersonii</name>
    <dbReference type="NCBI Taxonomy" id="34097"/>
    <lineage>
        <taxon>Bacteria</taxon>
        <taxon>Pseudomonadati</taxon>
        <taxon>Spirochaetota</taxon>
        <taxon>Spirochaetia</taxon>
        <taxon>Brevinematales</taxon>
        <taxon>Brevinemataceae</taxon>
        <taxon>Brevinema</taxon>
    </lineage>
</organism>
<evidence type="ECO:0000256" key="2">
    <source>
        <dbReference type="SAM" id="SignalP"/>
    </source>
</evidence>
<dbReference type="GO" id="GO:0055085">
    <property type="term" value="P:transmembrane transport"/>
    <property type="evidence" value="ECO:0007669"/>
    <property type="project" value="InterPro"/>
</dbReference>
<dbReference type="PANTHER" id="PTHR33376:SF2">
    <property type="entry name" value="DICARBOXYLATE-BINDING PERIPLASMIC PROTEIN"/>
    <property type="match status" value="1"/>
</dbReference>
<gene>
    <name evidence="3" type="ORF">SAMN02745150_01352</name>
</gene>
<reference evidence="4" key="1">
    <citation type="submission" date="2016-10" db="EMBL/GenBank/DDBJ databases">
        <authorList>
            <person name="Varghese N."/>
            <person name="Submissions S."/>
        </authorList>
    </citation>
    <scope>NUCLEOTIDE SEQUENCE [LARGE SCALE GENOMIC DNA]</scope>
    <source>
        <strain evidence="4">ATCC 43811</strain>
    </source>
</reference>
<proteinExistence type="predicted"/>
<dbReference type="NCBIfam" id="TIGR00787">
    <property type="entry name" value="dctP"/>
    <property type="match status" value="1"/>
</dbReference>
<dbReference type="CDD" id="cd13671">
    <property type="entry name" value="PBP2_TRAP_SBP_like_3"/>
    <property type="match status" value="1"/>
</dbReference>
<evidence type="ECO:0000256" key="1">
    <source>
        <dbReference type="ARBA" id="ARBA00022729"/>
    </source>
</evidence>
<protein>
    <submittedName>
        <fullName evidence="3">Tripartite ATP-independent transporter solute receptor, DctP family</fullName>
    </submittedName>
</protein>
<name>A0A1I1F736_BREAD</name>
<dbReference type="STRING" id="34097.SAMN02745150_01352"/>
<dbReference type="GO" id="GO:0030288">
    <property type="term" value="C:outer membrane-bounded periplasmic space"/>
    <property type="evidence" value="ECO:0007669"/>
    <property type="project" value="InterPro"/>
</dbReference>
<accession>A0A1I1F736</accession>